<evidence type="ECO:0000313" key="2">
    <source>
        <dbReference type="EMBL" id="TQD37714.1"/>
    </source>
</evidence>
<dbReference type="InterPro" id="IPR003347">
    <property type="entry name" value="JmjC_dom"/>
</dbReference>
<dbReference type="RefSeq" id="WP_141422089.1">
    <property type="nucleotide sequence ID" value="NZ_VIAR01000009.1"/>
</dbReference>
<feature type="domain" description="JmjC" evidence="1">
    <location>
        <begin position="151"/>
        <end position="310"/>
    </location>
</feature>
<keyword evidence="3" id="KW-1185">Reference proteome</keyword>
<dbReference type="SMART" id="SM00558">
    <property type="entry name" value="JmjC"/>
    <property type="match status" value="1"/>
</dbReference>
<dbReference type="InterPro" id="IPR041667">
    <property type="entry name" value="Cupin_8"/>
</dbReference>
<dbReference type="PROSITE" id="PS51184">
    <property type="entry name" value="JMJC"/>
    <property type="match status" value="1"/>
</dbReference>
<dbReference type="AlphaFoldDB" id="A0A507ZN95"/>
<dbReference type="Proteomes" id="UP000317169">
    <property type="component" value="Unassembled WGS sequence"/>
</dbReference>
<accession>A0A507ZN95</accession>
<name>A0A507ZN95_9FLAO</name>
<proteinExistence type="predicted"/>
<dbReference type="PANTHER" id="PTHR12461:SF105">
    <property type="entry name" value="HYPOXIA-INDUCIBLE FACTOR 1-ALPHA INHIBITOR"/>
    <property type="match status" value="1"/>
</dbReference>
<dbReference type="SUPFAM" id="SSF51197">
    <property type="entry name" value="Clavaminate synthase-like"/>
    <property type="match status" value="1"/>
</dbReference>
<dbReference type="Gene3D" id="2.60.120.650">
    <property type="entry name" value="Cupin"/>
    <property type="match status" value="1"/>
</dbReference>
<comment type="caution">
    <text evidence="2">The sequence shown here is derived from an EMBL/GenBank/DDBJ whole genome shotgun (WGS) entry which is preliminary data.</text>
</comment>
<sequence length="364" mass="43190">MKLKENLKFSQRFEYGFYQVLDHFLSRKVGFALTAKTRRYLYKRIRKTLEKSGEGRVLDIERRKDLSLDELKNHYIKKGIPVVIEGGAKDWDCVKKWSLDYFKELHGKDEILVVDSKHIDAPYEKMSLADLIDNIQAGGSKYYRFYPLLSEHPEHLEDFDYKWLQKARHENPFFESFQAFIGGKNTESPLHNAMACNLFVQVYGEKRWSLISPRYTAVVDPDPIRNIYRGAPFRKDNYPFNPFDPSYEKPYELFKYVDRYDFVLKPGDILWNPPFWWHAVTNQTDSIGVGYRWVPRSYSFKQNPLYTTLDHLATNPPIWKGYKLSKKDTNLVHLAEDGRLQEFLKKKRAKEEKIEQKQTEKENA</sequence>
<protein>
    <recommendedName>
        <fullName evidence="1">JmjC domain-containing protein</fullName>
    </recommendedName>
</protein>
<evidence type="ECO:0000313" key="3">
    <source>
        <dbReference type="Proteomes" id="UP000317169"/>
    </source>
</evidence>
<dbReference type="PANTHER" id="PTHR12461">
    <property type="entry name" value="HYPOXIA-INDUCIBLE FACTOR 1 ALPHA INHIBITOR-RELATED"/>
    <property type="match status" value="1"/>
</dbReference>
<evidence type="ECO:0000259" key="1">
    <source>
        <dbReference type="PROSITE" id="PS51184"/>
    </source>
</evidence>
<reference evidence="2 3" key="1">
    <citation type="submission" date="2019-06" db="EMBL/GenBank/DDBJ databases">
        <title>Flavibacter putida gen. nov., sp. nov., a novel marine bacterium of the family Flavobacteriaceae isolated from coastal seawater.</title>
        <authorList>
            <person name="Feng X."/>
        </authorList>
    </citation>
    <scope>NUCLEOTIDE SEQUENCE [LARGE SCALE GENOMIC DNA]</scope>
    <source>
        <strain evidence="2 3">PLHSN227</strain>
    </source>
</reference>
<dbReference type="Pfam" id="PF13621">
    <property type="entry name" value="Cupin_8"/>
    <property type="match status" value="1"/>
</dbReference>
<dbReference type="OrthoDB" id="2942327at2"/>
<dbReference type="EMBL" id="VIAR01000009">
    <property type="protein sequence ID" value="TQD37714.1"/>
    <property type="molecule type" value="Genomic_DNA"/>
</dbReference>
<organism evidence="2 3">
    <name type="scientific">Haloflavibacter putidus</name>
    <dbReference type="NCBI Taxonomy" id="2576776"/>
    <lineage>
        <taxon>Bacteria</taxon>
        <taxon>Pseudomonadati</taxon>
        <taxon>Bacteroidota</taxon>
        <taxon>Flavobacteriia</taxon>
        <taxon>Flavobacteriales</taxon>
        <taxon>Flavobacteriaceae</taxon>
        <taxon>Haloflavibacter</taxon>
    </lineage>
</organism>
<gene>
    <name evidence="2" type="ORF">FKR84_09580</name>
</gene>